<organism evidence="3 4">
    <name type="scientific">Ananas comosus</name>
    <name type="common">Pineapple</name>
    <name type="synonym">Ananas ananas</name>
    <dbReference type="NCBI Taxonomy" id="4615"/>
    <lineage>
        <taxon>Eukaryota</taxon>
        <taxon>Viridiplantae</taxon>
        <taxon>Streptophyta</taxon>
        <taxon>Embryophyta</taxon>
        <taxon>Tracheophyta</taxon>
        <taxon>Spermatophyta</taxon>
        <taxon>Magnoliopsida</taxon>
        <taxon>Liliopsida</taxon>
        <taxon>Poales</taxon>
        <taxon>Bromeliaceae</taxon>
        <taxon>Bromelioideae</taxon>
        <taxon>Ananas</taxon>
    </lineage>
</organism>
<accession>A0A199VEA2</accession>
<dbReference type="EMBL" id="LSRQ01002102">
    <property type="protein sequence ID" value="OAY75429.1"/>
    <property type="molecule type" value="Genomic_DNA"/>
</dbReference>
<name>A0A199VEA2_ANACO</name>
<feature type="non-terminal residue" evidence="3">
    <location>
        <position position="201"/>
    </location>
</feature>
<evidence type="ECO:0000313" key="4">
    <source>
        <dbReference type="Proteomes" id="UP000092600"/>
    </source>
</evidence>
<comment type="caution">
    <text evidence="3">The sequence shown here is derived from an EMBL/GenBank/DDBJ whole genome shotgun (WGS) entry which is preliminary data.</text>
</comment>
<protein>
    <submittedName>
        <fullName evidence="3">Protein FAR1-RELATED SEQUENCE 5</fullName>
    </submittedName>
</protein>
<feature type="domain" description="FAR1" evidence="2">
    <location>
        <begin position="1"/>
        <end position="91"/>
    </location>
</feature>
<dbReference type="AlphaFoldDB" id="A0A199VEA2"/>
<sequence length="201" mass="23594">MGFSIRKSSHYKARKEDDAITSITYCCSKAGYSKSATNEKGQPQNSQGCNTPKKQMPNRRTGCKAHIILKIDDRGKWVITVVVNEHNHELIVSPSKTRFFLSHRSITKEQKELIHMLNEQNISTSQIMSFMQEREGGRHNIHLTRKDLSNKAFEDDWTTMLDKYQLHENSHLRLLWNIRHQWIPAYFRNTFLQICLRHNVV</sequence>
<evidence type="ECO:0000256" key="1">
    <source>
        <dbReference type="SAM" id="MobiDB-lite"/>
    </source>
</evidence>
<proteinExistence type="predicted"/>
<feature type="compositionally biased region" description="Polar residues" evidence="1">
    <location>
        <begin position="34"/>
        <end position="53"/>
    </location>
</feature>
<dbReference type="Proteomes" id="UP000092600">
    <property type="component" value="Unassembled WGS sequence"/>
</dbReference>
<dbReference type="Pfam" id="PF03101">
    <property type="entry name" value="FAR1"/>
    <property type="match status" value="1"/>
</dbReference>
<feature type="region of interest" description="Disordered" evidence="1">
    <location>
        <begin position="34"/>
        <end position="58"/>
    </location>
</feature>
<dbReference type="PANTHER" id="PTHR47718">
    <property type="entry name" value="OS01G0519700 PROTEIN"/>
    <property type="match status" value="1"/>
</dbReference>
<dbReference type="STRING" id="4615.A0A199VEA2"/>
<evidence type="ECO:0000313" key="3">
    <source>
        <dbReference type="EMBL" id="OAY75429.1"/>
    </source>
</evidence>
<gene>
    <name evidence="3" type="ORF">ACMD2_25386</name>
</gene>
<evidence type="ECO:0000259" key="2">
    <source>
        <dbReference type="Pfam" id="PF03101"/>
    </source>
</evidence>
<reference evidence="3 4" key="1">
    <citation type="journal article" date="2016" name="DNA Res.">
        <title>The draft genome of MD-2 pineapple using hybrid error correction of long reads.</title>
        <authorList>
            <person name="Redwan R.M."/>
            <person name="Saidin A."/>
            <person name="Kumar S.V."/>
        </authorList>
    </citation>
    <scope>NUCLEOTIDE SEQUENCE [LARGE SCALE GENOMIC DNA]</scope>
    <source>
        <strain evidence="4">cv. MD2</strain>
        <tissue evidence="3">Leaf</tissue>
    </source>
</reference>
<dbReference type="InterPro" id="IPR004330">
    <property type="entry name" value="FAR1_DNA_bnd_dom"/>
</dbReference>